<organism evidence="1 2">
    <name type="scientific">Pristionchus fissidentatus</name>
    <dbReference type="NCBI Taxonomy" id="1538716"/>
    <lineage>
        <taxon>Eukaryota</taxon>
        <taxon>Metazoa</taxon>
        <taxon>Ecdysozoa</taxon>
        <taxon>Nematoda</taxon>
        <taxon>Chromadorea</taxon>
        <taxon>Rhabditida</taxon>
        <taxon>Rhabditina</taxon>
        <taxon>Diplogasteromorpha</taxon>
        <taxon>Diplogasteroidea</taxon>
        <taxon>Neodiplogasteridae</taxon>
        <taxon>Pristionchus</taxon>
    </lineage>
</organism>
<protein>
    <submittedName>
        <fullName evidence="1">Uncharacterized protein</fullName>
    </submittedName>
</protein>
<dbReference type="AlphaFoldDB" id="A0AAV5WCE9"/>
<proteinExistence type="predicted"/>
<evidence type="ECO:0000313" key="1">
    <source>
        <dbReference type="EMBL" id="GMT28409.1"/>
    </source>
</evidence>
<dbReference type="EMBL" id="BTSY01000005">
    <property type="protein sequence ID" value="GMT28409.1"/>
    <property type="molecule type" value="Genomic_DNA"/>
</dbReference>
<sequence>FVVGLYAKFQRIMSFCGLIWMYDEDEIFFKANNESTSSCNREVCEILRRWQCTEMSTIMVPCIVTYKYEEGNQRFEISLSHELSSVLSTEENNENNRVKCDDSGKKTREEPVVIPEAVEEPQPRVEIQSVIPDDNGFSRRREVLFNEIQNLSNRSKILHKDLYPFVVTAFAVQGLKQISREFVLYYSRRIGLFMLKRESVIGSGGCPEQYIRAIQSSFKQFSYMQGIPQPESTKSVKIVKTHDVIFKGCCLLGYNHNPNDGAEKWIGWNDYTGLMRFDFACNRLLKLKHRSFDFRCAFVMFAAEFNSKSGKWRVKEASYSRQDIVENESQMPLDICFIDGLEVIDQTAMEITLKSTLMKKYNGDDLIIWCKRDHFDSTDQGEENIQYGAIIVPLYKEHGVYVGFEAMAVVPLYKWRDPRTTYNRLAAVLPTWEEHEHPPILETSYFIDVEVQKGYI</sequence>
<name>A0AAV5WCE9_9BILA</name>
<evidence type="ECO:0000313" key="2">
    <source>
        <dbReference type="Proteomes" id="UP001432322"/>
    </source>
</evidence>
<comment type="caution">
    <text evidence="1">The sequence shown here is derived from an EMBL/GenBank/DDBJ whole genome shotgun (WGS) entry which is preliminary data.</text>
</comment>
<accession>A0AAV5WCE9</accession>
<gene>
    <name evidence="1" type="ORF">PFISCL1PPCAC_19706</name>
</gene>
<reference evidence="1" key="1">
    <citation type="submission" date="2023-10" db="EMBL/GenBank/DDBJ databases">
        <title>Genome assembly of Pristionchus species.</title>
        <authorList>
            <person name="Yoshida K."/>
            <person name="Sommer R.J."/>
        </authorList>
    </citation>
    <scope>NUCLEOTIDE SEQUENCE</scope>
    <source>
        <strain evidence="1">RS5133</strain>
    </source>
</reference>
<feature type="non-terminal residue" evidence="1">
    <location>
        <position position="1"/>
    </location>
</feature>
<keyword evidence="2" id="KW-1185">Reference proteome</keyword>
<dbReference type="Proteomes" id="UP001432322">
    <property type="component" value="Unassembled WGS sequence"/>
</dbReference>